<keyword evidence="4" id="KW-0547">Nucleotide-binding</keyword>
<evidence type="ECO:0000256" key="17">
    <source>
        <dbReference type="SAM" id="MobiDB-lite"/>
    </source>
</evidence>
<keyword evidence="5" id="KW-0227">DNA damage</keyword>
<dbReference type="Pfam" id="PF03731">
    <property type="entry name" value="Ku_N"/>
    <property type="match status" value="1"/>
</dbReference>
<evidence type="ECO:0000313" key="19">
    <source>
        <dbReference type="EnsemblPlants" id="ORUFI03G43330.1"/>
    </source>
</evidence>
<evidence type="ECO:0000256" key="15">
    <source>
        <dbReference type="ARBA" id="ARBA00082843"/>
    </source>
</evidence>
<organism evidence="19 20">
    <name type="scientific">Oryza rufipogon</name>
    <name type="common">Brownbeard rice</name>
    <name type="synonym">Asian wild rice</name>
    <dbReference type="NCBI Taxonomy" id="4529"/>
    <lineage>
        <taxon>Eukaryota</taxon>
        <taxon>Viridiplantae</taxon>
        <taxon>Streptophyta</taxon>
        <taxon>Embryophyta</taxon>
        <taxon>Tracheophyta</taxon>
        <taxon>Spermatophyta</taxon>
        <taxon>Magnoliopsida</taxon>
        <taxon>Liliopsida</taxon>
        <taxon>Poales</taxon>
        <taxon>Poaceae</taxon>
        <taxon>BOP clade</taxon>
        <taxon>Oryzoideae</taxon>
        <taxon>Oryzeae</taxon>
        <taxon>Oryzinae</taxon>
        <taxon>Oryza</taxon>
    </lineage>
</organism>
<accession>A0A0E0P442</accession>
<dbReference type="eggNOG" id="KOG2326">
    <property type="taxonomic scope" value="Eukaryota"/>
</dbReference>
<keyword evidence="20" id="KW-1185">Reference proteome</keyword>
<dbReference type="InterPro" id="IPR005160">
    <property type="entry name" value="Ku_C"/>
</dbReference>
<dbReference type="Gene3D" id="2.40.290.10">
    <property type="match status" value="1"/>
</dbReference>
<sequence length="895" mass="101014">MGCRNVKRPSPHAAHQRRPIKNLFLQMHDVPCSPNHSSSSSEGFFFRNPNRSIEQGTGQGRIVAGEEEREREREQRGRRRDKMILAVLFSNSDGNILIERFHGVPAEERLHWRSFLVKLGADNLKGAKNEELLVASHKSVSIVYTMIGDVCLYIVGKDEYDELALAEVIFAITSAVKDVCGKPPTERLFLDKYGRICLCLDEIVWKGLLENTEKDRVRRLIRLKPPEALVLLLDVGPSMHGVLQEVENICSTLLVYNRSDEIGVVLFGTKETSNELAKELGGYKHVVVARDIKVVDEETTNALQNLPRGTSPVLDAIVVGLDMLIRKFGNIKGKQRMCLVTDAQHPLRDPPQGTKKDQVDTIADQMKRHEIKMDCIIFRESGVRHNAVMDENDQLLYHFRERSVTKVVHVDSPTSLLGALRTRNVLPVTVFRGDLEVWVYKKTSEEKFPTLKKYSDKAPASDKFASHEVKVDYEYKSVLEPDTVVPPDQRIKGYLYGPQVVPISSAEWEAVKFKPEKGVKLLGFTDRSSISRHYFMKDVFSFVPEPGNTKAVAAVSALARAMSEMNKVAILRCVWRQGQGNVALGVLTPNISSAKNVLDSFYFNILPFAEDIREFQFRSFSSLPSSSQPTKEQQEAADNLVKMLDLAPPGREEILKPDFTPNPMLERFYRYLDLKSKQPDANVPPLDKCLKKITEPDPDVIDYQAPLIKKLGNVFELKENPKKKKARTQDRLTYTGADDQAKLLEEPSAEKVGVSEALYPPKKKAGEIGDHNPVQDFEAMLTQRSSSTWVQTAIEEMQKYITALIQDSCDRDNHQKALECLVALRKACIIEQEPNEYNGFVTKLCQKFRPAGDKIFLQLLSSKNASLISKEEAPDSDVTEEMARNFCLKPEPSSQ</sequence>
<dbReference type="Proteomes" id="UP000008022">
    <property type="component" value="Unassembled WGS sequence"/>
</dbReference>
<dbReference type="GO" id="GO:0003684">
    <property type="term" value="F:damaged DNA binding"/>
    <property type="evidence" value="ECO:0007669"/>
    <property type="project" value="InterPro"/>
</dbReference>
<evidence type="ECO:0000256" key="2">
    <source>
        <dbReference type="ARBA" id="ARBA00007726"/>
    </source>
</evidence>
<comment type="subcellular location">
    <subcellularLocation>
        <location evidence="1">Nucleus</location>
    </subcellularLocation>
</comment>
<dbReference type="SUPFAM" id="SSF100939">
    <property type="entry name" value="SPOC domain-like"/>
    <property type="match status" value="1"/>
</dbReference>
<dbReference type="InterPro" id="IPR014893">
    <property type="entry name" value="Ku_PK_bind"/>
</dbReference>
<evidence type="ECO:0000256" key="4">
    <source>
        <dbReference type="ARBA" id="ARBA00022741"/>
    </source>
</evidence>
<dbReference type="FunFam" id="2.40.290.10:FF:000006">
    <property type="entry name" value="ATP-dependent DNA helicase 2 subunit KU80"/>
    <property type="match status" value="1"/>
</dbReference>
<dbReference type="InterPro" id="IPR036494">
    <property type="entry name" value="Ku_C_sf"/>
</dbReference>
<evidence type="ECO:0000259" key="18">
    <source>
        <dbReference type="SMART" id="SM00559"/>
    </source>
</evidence>
<dbReference type="Gene3D" id="3.30.450.60">
    <property type="match status" value="1"/>
</dbReference>
<dbReference type="Gene3D" id="1.25.40.240">
    <property type="entry name" value="Ku, C-terminal domain"/>
    <property type="match status" value="1"/>
</dbReference>
<keyword evidence="6" id="KW-0378">Hydrolase</keyword>
<keyword evidence="9" id="KW-0238">DNA-binding</keyword>
<comment type="catalytic activity">
    <reaction evidence="13">
        <text>ATP + H2O = ADP + phosphate + H(+)</text>
        <dbReference type="Rhea" id="RHEA:13065"/>
        <dbReference type="ChEBI" id="CHEBI:15377"/>
        <dbReference type="ChEBI" id="CHEBI:15378"/>
        <dbReference type="ChEBI" id="CHEBI:30616"/>
        <dbReference type="ChEBI" id="CHEBI:43474"/>
        <dbReference type="ChEBI" id="CHEBI:456216"/>
        <dbReference type="EC" id="3.6.4.12"/>
    </reaction>
</comment>
<keyword evidence="12" id="KW-0539">Nucleus</keyword>
<evidence type="ECO:0000256" key="7">
    <source>
        <dbReference type="ARBA" id="ARBA00022806"/>
    </source>
</evidence>
<feature type="compositionally biased region" description="Basic and acidic residues" evidence="17">
    <location>
        <begin position="64"/>
        <end position="75"/>
    </location>
</feature>
<evidence type="ECO:0000256" key="8">
    <source>
        <dbReference type="ARBA" id="ARBA00022840"/>
    </source>
</evidence>
<dbReference type="HOGENOM" id="CLU_010975_2_2_1"/>
<dbReference type="InterPro" id="IPR036465">
    <property type="entry name" value="vWFA_dom_sf"/>
</dbReference>
<dbReference type="Pfam" id="PF08785">
    <property type="entry name" value="Ku_PK_bind"/>
    <property type="match status" value="1"/>
</dbReference>
<dbReference type="Gramene" id="ORUFI03G43330.1">
    <property type="protein sequence ID" value="ORUFI03G43330.1"/>
    <property type="gene ID" value="ORUFI03G43330"/>
</dbReference>
<evidence type="ECO:0000256" key="6">
    <source>
        <dbReference type="ARBA" id="ARBA00022801"/>
    </source>
</evidence>
<name>A0A0E0P442_ORYRU</name>
<proteinExistence type="inferred from homology"/>
<dbReference type="InterPro" id="IPR011012">
    <property type="entry name" value="Longin-like_dom_sf"/>
</dbReference>
<dbReference type="SUPFAM" id="SSF101420">
    <property type="entry name" value="C-terminal domain of Ku80"/>
    <property type="match status" value="1"/>
</dbReference>
<dbReference type="InterPro" id="IPR006164">
    <property type="entry name" value="DNA_bd_Ku70/Ku80"/>
</dbReference>
<evidence type="ECO:0000256" key="5">
    <source>
        <dbReference type="ARBA" id="ARBA00022763"/>
    </source>
</evidence>
<feature type="region of interest" description="Disordered" evidence="17">
    <location>
        <begin position="32"/>
        <end position="77"/>
    </location>
</feature>
<dbReference type="GO" id="GO:0003690">
    <property type="term" value="F:double-stranded DNA binding"/>
    <property type="evidence" value="ECO:0007669"/>
    <property type="project" value="TreeGrafter"/>
</dbReference>
<evidence type="ECO:0000256" key="13">
    <source>
        <dbReference type="ARBA" id="ARBA00047995"/>
    </source>
</evidence>
<dbReference type="Pfam" id="PF02735">
    <property type="entry name" value="Ku"/>
    <property type="match status" value="1"/>
</dbReference>
<dbReference type="FunFam" id="3.40.50.410:FF:000102">
    <property type="entry name" value="ATP-dependent DNA helicase 2 subunit KU80"/>
    <property type="match status" value="1"/>
</dbReference>
<dbReference type="GO" id="GO:0006303">
    <property type="term" value="P:double-strand break repair via nonhomologous end joining"/>
    <property type="evidence" value="ECO:0007669"/>
    <property type="project" value="InterPro"/>
</dbReference>
<dbReference type="Pfam" id="PF03730">
    <property type="entry name" value="Ku_C"/>
    <property type="match status" value="1"/>
</dbReference>
<dbReference type="GO" id="GO:0042162">
    <property type="term" value="F:telomeric DNA binding"/>
    <property type="evidence" value="ECO:0007669"/>
    <property type="project" value="InterPro"/>
</dbReference>
<dbReference type="PANTHER" id="PTHR12604:SF4">
    <property type="entry name" value="X-RAY REPAIR CROSS-COMPLEMENTING PROTEIN 5"/>
    <property type="match status" value="1"/>
</dbReference>
<dbReference type="EnsemblPlants" id="ORUFI03G43330.1">
    <property type="protein sequence ID" value="ORUFI03G43330.1"/>
    <property type="gene ID" value="ORUFI03G43330"/>
</dbReference>
<evidence type="ECO:0000256" key="16">
    <source>
        <dbReference type="ARBA" id="ARBA00083457"/>
    </source>
</evidence>
<evidence type="ECO:0000256" key="11">
    <source>
        <dbReference type="ARBA" id="ARBA00023204"/>
    </source>
</evidence>
<dbReference type="SUPFAM" id="SSF53300">
    <property type="entry name" value="vWA-like"/>
    <property type="match status" value="1"/>
</dbReference>
<evidence type="ECO:0000313" key="20">
    <source>
        <dbReference type="Proteomes" id="UP000008022"/>
    </source>
</evidence>
<evidence type="ECO:0000256" key="9">
    <source>
        <dbReference type="ARBA" id="ARBA00023125"/>
    </source>
</evidence>
<evidence type="ECO:0000256" key="1">
    <source>
        <dbReference type="ARBA" id="ARBA00004123"/>
    </source>
</evidence>
<keyword evidence="7" id="KW-0347">Helicase</keyword>
<dbReference type="CDD" id="cd00873">
    <property type="entry name" value="KU80"/>
    <property type="match status" value="1"/>
</dbReference>
<dbReference type="FunFam" id="1.25.40.240:FF:000001">
    <property type="entry name" value="X-ray repair cross-complementing protein 5"/>
    <property type="match status" value="1"/>
</dbReference>
<dbReference type="STRING" id="4529.A0A0E0P442"/>
<reference evidence="19" key="2">
    <citation type="submission" date="2015-06" db="UniProtKB">
        <authorList>
            <consortium name="EnsemblPlants"/>
        </authorList>
    </citation>
    <scope>IDENTIFICATION</scope>
</reference>
<dbReference type="GO" id="GO:0016787">
    <property type="term" value="F:hydrolase activity"/>
    <property type="evidence" value="ECO:0007669"/>
    <property type="project" value="UniProtKB-KW"/>
</dbReference>
<dbReference type="SUPFAM" id="SSF64356">
    <property type="entry name" value="SNARE-like"/>
    <property type="match status" value="1"/>
</dbReference>
<keyword evidence="8" id="KW-0067">ATP-binding</keyword>
<evidence type="ECO:0000256" key="14">
    <source>
        <dbReference type="ARBA" id="ARBA00069041"/>
    </source>
</evidence>
<evidence type="ECO:0000256" key="3">
    <source>
        <dbReference type="ARBA" id="ARBA00012551"/>
    </source>
</evidence>
<evidence type="ECO:0000256" key="10">
    <source>
        <dbReference type="ARBA" id="ARBA00023172"/>
    </source>
</evidence>
<feature type="domain" description="Ku" evidence="18">
    <location>
        <begin position="482"/>
        <end position="623"/>
    </location>
</feature>
<dbReference type="GO" id="GO:0043564">
    <property type="term" value="C:Ku70:Ku80 complex"/>
    <property type="evidence" value="ECO:0007669"/>
    <property type="project" value="InterPro"/>
</dbReference>
<comment type="similarity">
    <text evidence="2">Belongs to the ku80 family.</text>
</comment>
<reference evidence="20" key="1">
    <citation type="submission" date="2013-06" db="EMBL/GenBank/DDBJ databases">
        <authorList>
            <person name="Zhao Q."/>
        </authorList>
    </citation>
    <scope>NUCLEOTIDE SEQUENCE</scope>
    <source>
        <strain evidence="20">cv. W1943</strain>
    </source>
</reference>
<dbReference type="InterPro" id="IPR016194">
    <property type="entry name" value="SPOC-like_C_dom_sf"/>
</dbReference>
<evidence type="ECO:0000256" key="12">
    <source>
        <dbReference type="ARBA" id="ARBA00023242"/>
    </source>
</evidence>
<dbReference type="PANTHER" id="PTHR12604">
    <property type="entry name" value="KU AUTOANTIGEN DNA HELICASE"/>
    <property type="match status" value="1"/>
</dbReference>
<dbReference type="GO" id="GO:0006310">
    <property type="term" value="P:DNA recombination"/>
    <property type="evidence" value="ECO:0007669"/>
    <property type="project" value="UniProtKB-KW"/>
</dbReference>
<dbReference type="EC" id="3.6.4.12" evidence="3"/>
<dbReference type="SMART" id="SM00559">
    <property type="entry name" value="Ku78"/>
    <property type="match status" value="1"/>
</dbReference>
<dbReference type="GO" id="GO:0003678">
    <property type="term" value="F:DNA helicase activity"/>
    <property type="evidence" value="ECO:0007669"/>
    <property type="project" value="UniProtKB-EC"/>
</dbReference>
<protein>
    <recommendedName>
        <fullName evidence="14">ATP-dependent DNA helicase 2 subunit KU80</fullName>
        <ecNumber evidence="3">3.6.4.12</ecNumber>
    </recommendedName>
    <alternativeName>
        <fullName evidence="16">ATP-dependent DNA helicase 2 subunit 2</fullName>
    </alternativeName>
    <alternativeName>
        <fullName evidence="15">ATP-dependent DNA helicase II 80 kDa subunit</fullName>
    </alternativeName>
</protein>
<dbReference type="FunFam" id="1.10.1600.10:FF:000002">
    <property type="entry name" value="X-ray repair cross-complementing protein 5"/>
    <property type="match status" value="1"/>
</dbReference>
<dbReference type="Gene3D" id="1.10.1600.10">
    <property type="match status" value="1"/>
</dbReference>
<dbReference type="InterPro" id="IPR005161">
    <property type="entry name" value="Ku_N"/>
</dbReference>
<dbReference type="FunFam" id="3.30.450.60:FF:000017">
    <property type="entry name" value="SNARE-like superfamily protein"/>
    <property type="match status" value="1"/>
</dbReference>
<dbReference type="GO" id="GO:0005524">
    <property type="term" value="F:ATP binding"/>
    <property type="evidence" value="ECO:0007669"/>
    <property type="project" value="UniProtKB-KW"/>
</dbReference>
<dbReference type="InterPro" id="IPR024193">
    <property type="entry name" value="Ku80"/>
</dbReference>
<dbReference type="Gene3D" id="3.40.50.410">
    <property type="entry name" value="von Willebrand factor, type A domain"/>
    <property type="match status" value="1"/>
</dbReference>
<keyword evidence="10" id="KW-0233">DNA recombination</keyword>
<keyword evidence="11" id="KW-0234">DNA repair</keyword>
<dbReference type="AlphaFoldDB" id="A0A0E0P442"/>
<dbReference type="GO" id="GO:0000723">
    <property type="term" value="P:telomere maintenance"/>
    <property type="evidence" value="ECO:0007669"/>
    <property type="project" value="InterPro"/>
</dbReference>